<dbReference type="InterPro" id="IPR011004">
    <property type="entry name" value="Trimer_LpxA-like_sf"/>
</dbReference>
<dbReference type="EMBL" id="DWWM01000013">
    <property type="protein sequence ID" value="HJC35973.1"/>
    <property type="molecule type" value="Genomic_DNA"/>
</dbReference>
<sequence>MTRDIPAYTVYGGNPAKKSKDRFDDELKELLRFRWWDLEPQLLTEILPLLCYPDLDRVKQTLQEELA</sequence>
<proteinExistence type="predicted"/>
<organism evidence="1 2">
    <name type="scientific">Candidatus Merdibacter merdavium</name>
    <dbReference type="NCBI Taxonomy" id="2838692"/>
    <lineage>
        <taxon>Bacteria</taxon>
        <taxon>Bacillati</taxon>
        <taxon>Bacillota</taxon>
        <taxon>Erysipelotrichia</taxon>
        <taxon>Erysipelotrichales</taxon>
        <taxon>Erysipelotrichaceae</taxon>
        <taxon>Merdibacter</taxon>
    </lineage>
</organism>
<reference evidence="1" key="1">
    <citation type="journal article" date="2021" name="PeerJ">
        <title>Extensive microbial diversity within the chicken gut microbiome revealed by metagenomics and culture.</title>
        <authorList>
            <person name="Gilroy R."/>
            <person name="Ravi A."/>
            <person name="Getino M."/>
            <person name="Pursley I."/>
            <person name="Horton D.L."/>
            <person name="Alikhan N.F."/>
            <person name="Baker D."/>
            <person name="Gharbi K."/>
            <person name="Hall N."/>
            <person name="Watson M."/>
            <person name="Adriaenssens E.M."/>
            <person name="Foster-Nyarko E."/>
            <person name="Jarju S."/>
            <person name="Secka A."/>
            <person name="Antonio M."/>
            <person name="Oren A."/>
            <person name="Chaudhuri R.R."/>
            <person name="La Ragione R."/>
            <person name="Hildebrand F."/>
            <person name="Pallen M.J."/>
        </authorList>
    </citation>
    <scope>NUCLEOTIDE SEQUENCE</scope>
    <source>
        <strain evidence="1">CHK187-11901</strain>
    </source>
</reference>
<dbReference type="SUPFAM" id="SSF51161">
    <property type="entry name" value="Trimeric LpxA-like enzymes"/>
    <property type="match status" value="1"/>
</dbReference>
<dbReference type="Proteomes" id="UP000823896">
    <property type="component" value="Unassembled WGS sequence"/>
</dbReference>
<evidence type="ECO:0000313" key="2">
    <source>
        <dbReference type="Proteomes" id="UP000823896"/>
    </source>
</evidence>
<protein>
    <submittedName>
        <fullName evidence="1">Uncharacterized protein</fullName>
    </submittedName>
</protein>
<accession>A0A9D2NSL0</accession>
<dbReference type="AlphaFoldDB" id="A0A9D2NSL0"/>
<gene>
    <name evidence="1" type="ORF">H9702_02430</name>
</gene>
<reference evidence="1" key="2">
    <citation type="submission" date="2021-04" db="EMBL/GenBank/DDBJ databases">
        <authorList>
            <person name="Gilroy R."/>
        </authorList>
    </citation>
    <scope>NUCLEOTIDE SEQUENCE</scope>
    <source>
        <strain evidence="1">CHK187-11901</strain>
    </source>
</reference>
<evidence type="ECO:0000313" key="1">
    <source>
        <dbReference type="EMBL" id="HJC35973.1"/>
    </source>
</evidence>
<name>A0A9D2NSL0_9FIRM</name>
<dbReference type="Gene3D" id="2.160.10.10">
    <property type="entry name" value="Hexapeptide repeat proteins"/>
    <property type="match status" value="1"/>
</dbReference>
<comment type="caution">
    <text evidence="1">The sequence shown here is derived from an EMBL/GenBank/DDBJ whole genome shotgun (WGS) entry which is preliminary data.</text>
</comment>